<protein>
    <recommendedName>
        <fullName evidence="7">PglD N-terminal domain-containing protein</fullName>
    </recommendedName>
</protein>
<dbReference type="Gene3D" id="2.160.10.10">
    <property type="entry name" value="Hexapeptide repeat proteins"/>
    <property type="match status" value="1"/>
</dbReference>
<evidence type="ECO:0000256" key="2">
    <source>
        <dbReference type="ARBA" id="ARBA00022679"/>
    </source>
</evidence>
<dbReference type="Proteomes" id="UP000599523">
    <property type="component" value="Unassembled WGS sequence"/>
</dbReference>
<dbReference type="InterPro" id="IPR001451">
    <property type="entry name" value="Hexapep"/>
</dbReference>
<feature type="active site" description="Proton acceptor" evidence="5">
    <location>
        <position position="135"/>
    </location>
</feature>
<dbReference type="EMBL" id="WTVM01000103">
    <property type="protein sequence ID" value="NMG04226.1"/>
    <property type="molecule type" value="Genomic_DNA"/>
</dbReference>
<dbReference type="Pfam" id="PF17836">
    <property type="entry name" value="PglD_N"/>
    <property type="match status" value="1"/>
</dbReference>
<reference evidence="8" key="1">
    <citation type="submission" date="2019-12" db="EMBL/GenBank/DDBJ databases">
        <title>Comparative genomics gives insights into the taxonomy of the Azoarcus-Aromatoleum group and reveals separate origins of nif in the plant-associated Azoarcus and non-plant-associated Aromatoleum sub-groups.</title>
        <authorList>
            <person name="Lafos M."/>
            <person name="Maluk M."/>
            <person name="Batista M."/>
            <person name="Junghare M."/>
            <person name="Carmona M."/>
            <person name="Faoro H."/>
            <person name="Cruz L.M."/>
            <person name="Battistoni F."/>
            <person name="De Souza E."/>
            <person name="Pedrosa F."/>
            <person name="Chen W.-M."/>
            <person name="Poole P.S."/>
            <person name="Dixon R.A."/>
            <person name="James E.K."/>
        </authorList>
    </citation>
    <scope>NUCLEOTIDE SEQUENCE</scope>
    <source>
        <strain evidence="8">NSC3</strain>
    </source>
</reference>
<dbReference type="Gene3D" id="3.40.50.20">
    <property type="match status" value="1"/>
</dbReference>
<dbReference type="RefSeq" id="WP_168988906.1">
    <property type="nucleotide sequence ID" value="NZ_CAWPHM010000004.1"/>
</dbReference>
<dbReference type="InterPro" id="IPR018357">
    <property type="entry name" value="Hexapep_transf_CS"/>
</dbReference>
<name>A0A972F8P5_9RHOO</name>
<organism evidence="8 9">
    <name type="scientific">Azoarcus taiwanensis</name>
    <dbReference type="NCBI Taxonomy" id="666964"/>
    <lineage>
        <taxon>Bacteria</taxon>
        <taxon>Pseudomonadati</taxon>
        <taxon>Pseudomonadota</taxon>
        <taxon>Betaproteobacteria</taxon>
        <taxon>Rhodocyclales</taxon>
        <taxon>Zoogloeaceae</taxon>
        <taxon>Azoarcus</taxon>
    </lineage>
</organism>
<feature type="binding site" evidence="6">
    <location>
        <position position="144"/>
    </location>
    <ligand>
        <name>acetyl-CoA</name>
        <dbReference type="ChEBI" id="CHEBI:57288"/>
    </ligand>
</feature>
<dbReference type="NCBIfam" id="TIGR03570">
    <property type="entry name" value="NeuD_NnaD"/>
    <property type="match status" value="1"/>
</dbReference>
<dbReference type="GO" id="GO:0016746">
    <property type="term" value="F:acyltransferase activity"/>
    <property type="evidence" value="ECO:0007669"/>
    <property type="project" value="UniProtKB-KW"/>
</dbReference>
<accession>A0A972F8P5</accession>
<gene>
    <name evidence="8" type="ORF">GPA21_14815</name>
</gene>
<dbReference type="InterPro" id="IPR020019">
    <property type="entry name" value="AcTrfase_PglD-like"/>
</dbReference>
<dbReference type="InterPro" id="IPR041561">
    <property type="entry name" value="PglD_N"/>
</dbReference>
<evidence type="ECO:0000256" key="5">
    <source>
        <dbReference type="PIRSR" id="PIRSR620019-1"/>
    </source>
</evidence>
<comment type="caution">
    <text evidence="8">The sequence shown here is derived from an EMBL/GenBank/DDBJ whole genome shotgun (WGS) entry which is preliminary data.</text>
</comment>
<feature type="domain" description="PglD N-terminal" evidence="7">
    <location>
        <begin position="8"/>
        <end position="76"/>
    </location>
</feature>
<sequence>MPIKRATLIGAGGHGRVVFEAWQLTLGSDVQIAVRDDNPRLATLLGVAVQSPAIPDDSTELRAHVAIGHNPTRKRIGVALMAGRGKLEQILHPCASVSRYAVISDGVFVAANATISAGSHLHVGVIINHGAVVDHDCSVGAWSHIAPGAILGGGVSIGEGVLIGSGAVILSGLNIADGATIGSGAVVTRDVLEQQCWVGVPARNIDEQR</sequence>
<evidence type="ECO:0000256" key="6">
    <source>
        <dbReference type="PIRSR" id="PIRSR620019-2"/>
    </source>
</evidence>
<dbReference type="PROSITE" id="PS00101">
    <property type="entry name" value="HEXAPEP_TRANSFERASES"/>
    <property type="match status" value="1"/>
</dbReference>
<keyword evidence="3" id="KW-0677">Repeat</keyword>
<evidence type="ECO:0000256" key="3">
    <source>
        <dbReference type="ARBA" id="ARBA00022737"/>
    </source>
</evidence>
<dbReference type="AlphaFoldDB" id="A0A972F8P5"/>
<dbReference type="PANTHER" id="PTHR43300:SF7">
    <property type="entry name" value="UDP-N-ACETYLBACILLOSAMINE N-ACETYLTRANSFERASE"/>
    <property type="match status" value="1"/>
</dbReference>
<dbReference type="Pfam" id="PF00132">
    <property type="entry name" value="Hexapep"/>
    <property type="match status" value="1"/>
</dbReference>
<evidence type="ECO:0000313" key="9">
    <source>
        <dbReference type="Proteomes" id="UP000599523"/>
    </source>
</evidence>
<dbReference type="InterPro" id="IPR050179">
    <property type="entry name" value="Trans_hexapeptide_repeat"/>
</dbReference>
<proteinExistence type="inferred from homology"/>
<keyword evidence="2" id="KW-0808">Transferase</keyword>
<feature type="site" description="Increases basicity of active site His" evidence="5">
    <location>
        <position position="136"/>
    </location>
</feature>
<evidence type="ECO:0000256" key="4">
    <source>
        <dbReference type="ARBA" id="ARBA00023315"/>
    </source>
</evidence>
<keyword evidence="9" id="KW-1185">Reference proteome</keyword>
<feature type="binding site" evidence="6">
    <location>
        <position position="68"/>
    </location>
    <ligand>
        <name>substrate</name>
    </ligand>
</feature>
<evidence type="ECO:0000256" key="1">
    <source>
        <dbReference type="ARBA" id="ARBA00007274"/>
    </source>
</evidence>
<evidence type="ECO:0000259" key="7">
    <source>
        <dbReference type="Pfam" id="PF17836"/>
    </source>
</evidence>
<dbReference type="InterPro" id="IPR011004">
    <property type="entry name" value="Trimer_LpxA-like_sf"/>
</dbReference>
<dbReference type="SUPFAM" id="SSF51161">
    <property type="entry name" value="Trimeric LpxA-like enzymes"/>
    <property type="match status" value="1"/>
</dbReference>
<evidence type="ECO:0000313" key="8">
    <source>
        <dbReference type="EMBL" id="NMG04226.1"/>
    </source>
</evidence>
<dbReference type="PANTHER" id="PTHR43300">
    <property type="entry name" value="ACETYLTRANSFERASE"/>
    <property type="match status" value="1"/>
</dbReference>
<dbReference type="CDD" id="cd03360">
    <property type="entry name" value="LbH_AT_putative"/>
    <property type="match status" value="1"/>
</dbReference>
<keyword evidence="4" id="KW-0012">Acyltransferase</keyword>
<comment type="similarity">
    <text evidence="1">Belongs to the transferase hexapeptide repeat family.</text>
</comment>